<dbReference type="PROSITE" id="PS50931">
    <property type="entry name" value="HTH_LYSR"/>
    <property type="match status" value="1"/>
</dbReference>
<name>A0A4Q7N889_9BURK</name>
<proteinExistence type="inferred from homology"/>
<dbReference type="PANTHER" id="PTHR30293">
    <property type="entry name" value="TRANSCRIPTIONAL REGULATORY PROTEIN NAC-RELATED"/>
    <property type="match status" value="1"/>
</dbReference>
<protein>
    <submittedName>
        <fullName evidence="8">LysR family transcriptional regulator</fullName>
    </submittedName>
</protein>
<feature type="transmembrane region" description="Helical" evidence="6">
    <location>
        <begin position="87"/>
        <end position="110"/>
    </location>
</feature>
<dbReference type="FunFam" id="1.10.10.10:FF:000001">
    <property type="entry name" value="LysR family transcriptional regulator"/>
    <property type="match status" value="1"/>
</dbReference>
<dbReference type="AlphaFoldDB" id="A0A4Q7N889"/>
<evidence type="ECO:0000256" key="5">
    <source>
        <dbReference type="ARBA" id="ARBA00023163"/>
    </source>
</evidence>
<dbReference type="InterPro" id="IPR005119">
    <property type="entry name" value="LysR_subst-bd"/>
</dbReference>
<keyword evidence="6" id="KW-0472">Membrane</keyword>
<keyword evidence="5" id="KW-0804">Transcription</keyword>
<keyword evidence="6" id="KW-0812">Transmembrane</keyword>
<evidence type="ECO:0000256" key="2">
    <source>
        <dbReference type="ARBA" id="ARBA00023015"/>
    </source>
</evidence>
<dbReference type="OrthoDB" id="9178397at2"/>
<keyword evidence="4" id="KW-0010">Activator</keyword>
<keyword evidence="3" id="KW-0238">DNA-binding</keyword>
<organism evidence="8 9">
    <name type="scientific">Pigmentiphaga kullae</name>
    <dbReference type="NCBI Taxonomy" id="151784"/>
    <lineage>
        <taxon>Bacteria</taxon>
        <taxon>Pseudomonadati</taxon>
        <taxon>Pseudomonadota</taxon>
        <taxon>Betaproteobacteria</taxon>
        <taxon>Burkholderiales</taxon>
        <taxon>Alcaligenaceae</taxon>
        <taxon>Pigmentiphaga</taxon>
    </lineage>
</organism>
<comment type="similarity">
    <text evidence="1">Belongs to the LysR transcriptional regulatory family.</text>
</comment>
<dbReference type="Gene3D" id="3.40.190.10">
    <property type="entry name" value="Periplasmic binding protein-like II"/>
    <property type="match status" value="2"/>
</dbReference>
<keyword evidence="9" id="KW-1185">Reference proteome</keyword>
<dbReference type="PANTHER" id="PTHR30293:SF0">
    <property type="entry name" value="NITROGEN ASSIMILATION REGULATORY PROTEIN NAC"/>
    <property type="match status" value="1"/>
</dbReference>
<keyword evidence="2" id="KW-0805">Transcription regulation</keyword>
<accession>A0A4Q7N889</accession>
<dbReference type="InterPro" id="IPR036388">
    <property type="entry name" value="WH-like_DNA-bd_sf"/>
</dbReference>
<dbReference type="GO" id="GO:0003677">
    <property type="term" value="F:DNA binding"/>
    <property type="evidence" value="ECO:0007669"/>
    <property type="project" value="UniProtKB-KW"/>
</dbReference>
<evidence type="ECO:0000313" key="9">
    <source>
        <dbReference type="Proteomes" id="UP000292445"/>
    </source>
</evidence>
<keyword evidence="6" id="KW-1133">Transmembrane helix</keyword>
<evidence type="ECO:0000313" key="8">
    <source>
        <dbReference type="EMBL" id="RZS78312.1"/>
    </source>
</evidence>
<evidence type="ECO:0000256" key="4">
    <source>
        <dbReference type="ARBA" id="ARBA00023159"/>
    </source>
</evidence>
<dbReference type="GO" id="GO:2000142">
    <property type="term" value="P:regulation of DNA-templated transcription initiation"/>
    <property type="evidence" value="ECO:0007669"/>
    <property type="project" value="TreeGrafter"/>
</dbReference>
<dbReference type="SUPFAM" id="SSF53850">
    <property type="entry name" value="Periplasmic binding protein-like II"/>
    <property type="match status" value="1"/>
</dbReference>
<gene>
    <name evidence="8" type="ORF">EV675_4957</name>
</gene>
<evidence type="ECO:0000256" key="6">
    <source>
        <dbReference type="SAM" id="Phobius"/>
    </source>
</evidence>
<comment type="caution">
    <text evidence="8">The sequence shown here is derived from an EMBL/GenBank/DDBJ whole genome shotgun (WGS) entry which is preliminary data.</text>
</comment>
<reference evidence="8 9" key="1">
    <citation type="submission" date="2019-02" db="EMBL/GenBank/DDBJ databases">
        <title>Genomic Encyclopedia of Type Strains, Phase IV (KMG-IV): sequencing the most valuable type-strain genomes for metagenomic binning, comparative biology and taxonomic classification.</title>
        <authorList>
            <person name="Goeker M."/>
        </authorList>
    </citation>
    <scope>NUCLEOTIDE SEQUENCE [LARGE SCALE GENOMIC DNA]</scope>
    <source>
        <strain evidence="8 9">K24</strain>
    </source>
</reference>
<dbReference type="EMBL" id="SGXC01000003">
    <property type="protein sequence ID" value="RZS78312.1"/>
    <property type="molecule type" value="Genomic_DNA"/>
</dbReference>
<dbReference type="Gene3D" id="1.10.10.10">
    <property type="entry name" value="Winged helix-like DNA-binding domain superfamily/Winged helix DNA-binding domain"/>
    <property type="match status" value="1"/>
</dbReference>
<dbReference type="InterPro" id="IPR000847">
    <property type="entry name" value="LysR_HTH_N"/>
</dbReference>
<dbReference type="Pfam" id="PF00126">
    <property type="entry name" value="HTH_1"/>
    <property type="match status" value="1"/>
</dbReference>
<evidence type="ECO:0000259" key="7">
    <source>
        <dbReference type="PROSITE" id="PS50931"/>
    </source>
</evidence>
<dbReference type="InterPro" id="IPR036390">
    <property type="entry name" value="WH_DNA-bd_sf"/>
</dbReference>
<feature type="domain" description="HTH lysR-type" evidence="7">
    <location>
        <begin position="1"/>
        <end position="58"/>
    </location>
</feature>
<dbReference type="PRINTS" id="PR00039">
    <property type="entry name" value="HTHLYSR"/>
</dbReference>
<dbReference type="RefSeq" id="WP_130360988.1">
    <property type="nucleotide sequence ID" value="NZ_SGXC01000003.1"/>
</dbReference>
<dbReference type="GO" id="GO:0003700">
    <property type="term" value="F:DNA-binding transcription factor activity"/>
    <property type="evidence" value="ECO:0007669"/>
    <property type="project" value="InterPro"/>
</dbReference>
<dbReference type="SUPFAM" id="SSF46785">
    <property type="entry name" value="Winged helix' DNA-binding domain"/>
    <property type="match status" value="1"/>
</dbReference>
<sequence>MNLRTLRYFVAIVDAGSLSAAAQAVSIAQPALSRQLRELEREMGQPLLIRGARGVRLTAAGLTLYESAQRMLAEAARLRRQMTQRPASAATTVTIGISPTLAAVLVPGLFEQSRRGLDGIRLKMREAFTPSLLEWVERGVVDMAVVTNPSPGGSLALQPLLGEPFALIANAALGLGPVIPATQLHRMPLLMTSLHRDIVDRQLMPLGVDLRLEAEIDSVDAIRELVCRGRWATIMPISVFKDLVAAGRVTGSEITGVQLNRMLVLARRIERDSPAAYDAVQDLLHAEFARLNRANVFGISNLGEPSGWPDAMQAGK</sequence>
<dbReference type="Proteomes" id="UP000292445">
    <property type="component" value="Unassembled WGS sequence"/>
</dbReference>
<evidence type="ECO:0000256" key="1">
    <source>
        <dbReference type="ARBA" id="ARBA00009437"/>
    </source>
</evidence>
<dbReference type="Pfam" id="PF03466">
    <property type="entry name" value="LysR_substrate"/>
    <property type="match status" value="1"/>
</dbReference>
<evidence type="ECO:0000256" key="3">
    <source>
        <dbReference type="ARBA" id="ARBA00023125"/>
    </source>
</evidence>